<dbReference type="SUPFAM" id="SSF51445">
    <property type="entry name" value="(Trans)glycosidases"/>
    <property type="match status" value="1"/>
</dbReference>
<gene>
    <name evidence="3" type="ORF">ABZ568_02235</name>
</gene>
<dbReference type="CDD" id="cd06543">
    <property type="entry name" value="GH18_PF-ChiA-like"/>
    <property type="match status" value="1"/>
</dbReference>
<sequence length="340" mass="34508">MRSHRKPAAIGLGCLLAFAMAGCSGQGDATPAAPAVTTAAPSTSSPAESGTSYAPYVSSTEAAGTDSAGSPTTYNLAFVIADGSDCVPRWNGTHAIGDPAVAARIARLKEDGGQVRVSFGGASGDELATHCGSASELAAAYGKALDAADTGLADFDIEGDELADSASVALRSKALARLQAEREDLEVSFTLPVMPSGLGKDSLALLASANDNGVQVSTVNLMTMNYGTSYDGDMGGYARTAAQTAHTQLKEVFGTSDAAAWRGMALTSMIGVNDVDGETFTLADAAEVRAFAEEKGIGWVSMWSAARDRQCAKDSGSDRPATDCSGVKQSSGAFGKAFAG</sequence>
<dbReference type="Proteomes" id="UP001550603">
    <property type="component" value="Unassembled WGS sequence"/>
</dbReference>
<protein>
    <submittedName>
        <fullName evidence="3">Chitinase</fullName>
    </submittedName>
</protein>
<dbReference type="EMBL" id="JBEYBN010000002">
    <property type="protein sequence ID" value="MEU2265274.1"/>
    <property type="molecule type" value="Genomic_DNA"/>
</dbReference>
<evidence type="ECO:0000256" key="2">
    <source>
        <dbReference type="SAM" id="SignalP"/>
    </source>
</evidence>
<dbReference type="PANTHER" id="PTHR42976:SF1">
    <property type="entry name" value="GH18 DOMAIN-CONTAINING PROTEIN-RELATED"/>
    <property type="match status" value="1"/>
</dbReference>
<feature type="signal peptide" evidence="2">
    <location>
        <begin position="1"/>
        <end position="29"/>
    </location>
</feature>
<comment type="caution">
    <text evidence="3">The sequence shown here is derived from an EMBL/GenBank/DDBJ whole genome shotgun (WGS) entry which is preliminary data.</text>
</comment>
<feature type="region of interest" description="Disordered" evidence="1">
    <location>
        <begin position="312"/>
        <end position="340"/>
    </location>
</feature>
<keyword evidence="2" id="KW-0732">Signal</keyword>
<accession>A0ABV2XMQ1</accession>
<keyword evidence="4" id="KW-1185">Reference proteome</keyword>
<dbReference type="InterPro" id="IPR017853">
    <property type="entry name" value="GH"/>
</dbReference>
<evidence type="ECO:0000313" key="3">
    <source>
        <dbReference type="EMBL" id="MEU2265274.1"/>
    </source>
</evidence>
<feature type="chain" id="PRO_5046239513" evidence="2">
    <location>
        <begin position="30"/>
        <end position="340"/>
    </location>
</feature>
<evidence type="ECO:0000256" key="1">
    <source>
        <dbReference type="SAM" id="MobiDB-lite"/>
    </source>
</evidence>
<dbReference type="PROSITE" id="PS51257">
    <property type="entry name" value="PROKAR_LIPOPROTEIN"/>
    <property type="match status" value="1"/>
</dbReference>
<dbReference type="RefSeq" id="WP_359784750.1">
    <property type="nucleotide sequence ID" value="NZ_JBEYBN010000002.1"/>
</dbReference>
<feature type="compositionally biased region" description="Basic and acidic residues" evidence="1">
    <location>
        <begin position="312"/>
        <end position="321"/>
    </location>
</feature>
<organism evidence="3 4">
    <name type="scientific">Streptomyces olindensis</name>
    <dbReference type="NCBI Taxonomy" id="358823"/>
    <lineage>
        <taxon>Bacteria</taxon>
        <taxon>Bacillati</taxon>
        <taxon>Actinomycetota</taxon>
        <taxon>Actinomycetes</taxon>
        <taxon>Kitasatosporales</taxon>
        <taxon>Streptomycetaceae</taxon>
        <taxon>Streptomyces</taxon>
    </lineage>
</organism>
<feature type="region of interest" description="Disordered" evidence="1">
    <location>
        <begin position="30"/>
        <end position="53"/>
    </location>
</feature>
<dbReference type="PANTHER" id="PTHR42976">
    <property type="entry name" value="BIFUNCTIONAL CHITINASE/LYSOZYME-RELATED"/>
    <property type="match status" value="1"/>
</dbReference>
<dbReference type="InterPro" id="IPR052750">
    <property type="entry name" value="GH18_Chitinase"/>
</dbReference>
<proteinExistence type="predicted"/>
<name>A0ABV2XMQ1_9ACTN</name>
<evidence type="ECO:0000313" key="4">
    <source>
        <dbReference type="Proteomes" id="UP001550603"/>
    </source>
</evidence>
<dbReference type="Gene3D" id="3.20.20.80">
    <property type="entry name" value="Glycosidases"/>
    <property type="match status" value="1"/>
</dbReference>
<feature type="compositionally biased region" description="Low complexity" evidence="1">
    <location>
        <begin position="30"/>
        <end position="52"/>
    </location>
</feature>
<reference evidence="3 4" key="1">
    <citation type="submission" date="2024-06" db="EMBL/GenBank/DDBJ databases">
        <title>The Natural Products Discovery Center: Release of the First 8490 Sequenced Strains for Exploring Actinobacteria Biosynthetic Diversity.</title>
        <authorList>
            <person name="Kalkreuter E."/>
            <person name="Kautsar S.A."/>
            <person name="Yang D."/>
            <person name="Bader C.D."/>
            <person name="Teijaro C.N."/>
            <person name="Fluegel L."/>
            <person name="Davis C.M."/>
            <person name="Simpson J.R."/>
            <person name="Lauterbach L."/>
            <person name="Steele A.D."/>
            <person name="Gui C."/>
            <person name="Meng S."/>
            <person name="Li G."/>
            <person name="Viehrig K."/>
            <person name="Ye F."/>
            <person name="Su P."/>
            <person name="Kiefer A.F."/>
            <person name="Nichols A."/>
            <person name="Cepeda A.J."/>
            <person name="Yan W."/>
            <person name="Fan B."/>
            <person name="Jiang Y."/>
            <person name="Adhikari A."/>
            <person name="Zheng C.-J."/>
            <person name="Schuster L."/>
            <person name="Cowan T.M."/>
            <person name="Smanski M.J."/>
            <person name="Chevrette M.G."/>
            <person name="De Carvalho L.P.S."/>
            <person name="Shen B."/>
        </authorList>
    </citation>
    <scope>NUCLEOTIDE SEQUENCE [LARGE SCALE GENOMIC DNA]</scope>
    <source>
        <strain evidence="3 4">NPDC019583</strain>
    </source>
</reference>